<feature type="transmembrane region" description="Helical" evidence="1">
    <location>
        <begin position="12"/>
        <end position="34"/>
    </location>
</feature>
<evidence type="ECO:0000256" key="1">
    <source>
        <dbReference type="SAM" id="Phobius"/>
    </source>
</evidence>
<comment type="caution">
    <text evidence="2">The sequence shown here is derived from an EMBL/GenBank/DDBJ whole genome shotgun (WGS) entry which is preliminary data.</text>
</comment>
<reference evidence="2 3" key="1">
    <citation type="journal article" date="2016" name="Genome Biol. Evol.">
        <title>Divergent and convergent evolution of fungal pathogenicity.</title>
        <authorList>
            <person name="Shang Y."/>
            <person name="Xiao G."/>
            <person name="Zheng P."/>
            <person name="Cen K."/>
            <person name="Zhan S."/>
            <person name="Wang C."/>
        </authorList>
    </citation>
    <scope>NUCLEOTIDE SEQUENCE [LARGE SCALE GENOMIC DNA]</scope>
    <source>
        <strain evidence="2 3">RCEF 264</strain>
    </source>
</reference>
<sequence length="55" mass="5070">MGIVVSCIGGILSAIGACLMGIVNAIGAIIMAIVNGVVTVLDVAAGAGGQGDTAA</sequence>
<protein>
    <submittedName>
        <fullName evidence="2">Magnesium ion transporter</fullName>
    </submittedName>
</protein>
<keyword evidence="1" id="KW-0812">Transmembrane</keyword>
<dbReference type="Proteomes" id="UP000076874">
    <property type="component" value="Unassembled WGS sequence"/>
</dbReference>
<dbReference type="EMBL" id="AZHD01000006">
    <property type="protein sequence ID" value="OAA62498.1"/>
    <property type="molecule type" value="Genomic_DNA"/>
</dbReference>
<organism evidence="2 3">
    <name type="scientific">Niveomyces insectorum RCEF 264</name>
    <dbReference type="NCBI Taxonomy" id="1081102"/>
    <lineage>
        <taxon>Eukaryota</taxon>
        <taxon>Fungi</taxon>
        <taxon>Dikarya</taxon>
        <taxon>Ascomycota</taxon>
        <taxon>Pezizomycotina</taxon>
        <taxon>Sordariomycetes</taxon>
        <taxon>Hypocreomycetidae</taxon>
        <taxon>Hypocreales</taxon>
        <taxon>Cordycipitaceae</taxon>
        <taxon>Niveomyces</taxon>
    </lineage>
</organism>
<name>A0A167VDN5_9HYPO</name>
<keyword evidence="1" id="KW-1133">Transmembrane helix</keyword>
<evidence type="ECO:0000313" key="3">
    <source>
        <dbReference type="Proteomes" id="UP000076874"/>
    </source>
</evidence>
<evidence type="ECO:0000313" key="2">
    <source>
        <dbReference type="EMBL" id="OAA62498.1"/>
    </source>
</evidence>
<accession>A0A167VDN5</accession>
<keyword evidence="3" id="KW-1185">Reference proteome</keyword>
<gene>
    <name evidence="2" type="ORF">SPI_04038</name>
</gene>
<dbReference type="AlphaFoldDB" id="A0A167VDN5"/>
<dbReference type="OrthoDB" id="5230947at2759"/>
<proteinExistence type="predicted"/>
<keyword evidence="1" id="KW-0472">Membrane</keyword>